<dbReference type="InterPro" id="IPR018376">
    <property type="entry name" value="Enoyl-CoA_hyd/isom_CS"/>
</dbReference>
<organism evidence="4 5">
    <name type="scientific">Candidatus Nitrospira inopinata</name>
    <dbReference type="NCBI Taxonomy" id="1715989"/>
    <lineage>
        <taxon>Bacteria</taxon>
        <taxon>Pseudomonadati</taxon>
        <taxon>Nitrospirota</taxon>
        <taxon>Nitrospiria</taxon>
        <taxon>Nitrospirales</taxon>
        <taxon>Nitrospiraceae</taxon>
        <taxon>Nitrospira</taxon>
    </lineage>
</organism>
<dbReference type="KEGG" id="nio:NITINOP_0937"/>
<dbReference type="Proteomes" id="UP000066284">
    <property type="component" value="Chromosome 1"/>
</dbReference>
<dbReference type="CDD" id="cd06558">
    <property type="entry name" value="crotonase-like"/>
    <property type="match status" value="1"/>
</dbReference>
<dbReference type="FunFam" id="1.10.12.10:FF:000001">
    <property type="entry name" value="Probable enoyl-CoA hydratase, mitochondrial"/>
    <property type="match status" value="1"/>
</dbReference>
<dbReference type="FunFam" id="3.90.226.10:FF:000009">
    <property type="entry name" value="Carnitinyl-CoA dehydratase"/>
    <property type="match status" value="1"/>
</dbReference>
<dbReference type="GO" id="GO:0016853">
    <property type="term" value="F:isomerase activity"/>
    <property type="evidence" value="ECO:0007669"/>
    <property type="project" value="UniProtKB-KW"/>
</dbReference>
<dbReference type="RefSeq" id="WP_062483601.1">
    <property type="nucleotide sequence ID" value="NZ_LN885086.1"/>
</dbReference>
<dbReference type="PANTHER" id="PTHR11941:SF175">
    <property type="entry name" value="ENOYL-COA HYDRATASE-RELATED"/>
    <property type="match status" value="1"/>
</dbReference>
<sequence length="261" mass="27562">MPHQLLTVTHHIARITLHNPPANVLNLAVLKELDQVIAEVEQDEYVRAVIVTGSGRFFCAGADLNELARLATVHGGVEFAERGQALFNRIERLNKPVLAAINGLCLGGGLELALACHIRLAATGAAMGLPEVTLGLIPGFGGTQRLPRVVGASRAAEMILTGDSLSAETAAHIGLVSHVVPPDELLAKTESLAAKIAERGRAAVESALHAIRGGLDIPLAEGLAREAELFGRLCVTPDMKEAVRAFLEKRRPKQAGEEAVS</sequence>
<dbReference type="EC" id="4.2.1.17" evidence="4"/>
<evidence type="ECO:0000256" key="1">
    <source>
        <dbReference type="ARBA" id="ARBA00005254"/>
    </source>
</evidence>
<evidence type="ECO:0000256" key="3">
    <source>
        <dbReference type="RuleBase" id="RU003707"/>
    </source>
</evidence>
<dbReference type="Pfam" id="PF00378">
    <property type="entry name" value="ECH_1"/>
    <property type="match status" value="1"/>
</dbReference>
<evidence type="ECO:0000313" key="5">
    <source>
        <dbReference type="Proteomes" id="UP000066284"/>
    </source>
</evidence>
<dbReference type="AlphaFoldDB" id="A0A0S4KRS3"/>
<evidence type="ECO:0000256" key="2">
    <source>
        <dbReference type="ARBA" id="ARBA00023239"/>
    </source>
</evidence>
<keyword evidence="2 4" id="KW-0456">Lyase</keyword>
<dbReference type="InterPro" id="IPR029045">
    <property type="entry name" value="ClpP/crotonase-like_dom_sf"/>
</dbReference>
<dbReference type="GO" id="GO:0004300">
    <property type="term" value="F:enoyl-CoA hydratase activity"/>
    <property type="evidence" value="ECO:0007669"/>
    <property type="project" value="UniProtKB-EC"/>
</dbReference>
<comment type="similarity">
    <text evidence="1 3">Belongs to the enoyl-CoA hydratase/isomerase family.</text>
</comment>
<dbReference type="GO" id="GO:0006635">
    <property type="term" value="P:fatty acid beta-oxidation"/>
    <property type="evidence" value="ECO:0007669"/>
    <property type="project" value="TreeGrafter"/>
</dbReference>
<accession>A0A0S4KRS3</accession>
<evidence type="ECO:0000313" key="4">
    <source>
        <dbReference type="EMBL" id="CUQ65912.1"/>
    </source>
</evidence>
<dbReference type="EMBL" id="LN885086">
    <property type="protein sequence ID" value="CUQ65912.1"/>
    <property type="molecule type" value="Genomic_DNA"/>
</dbReference>
<proteinExistence type="inferred from homology"/>
<reference evidence="5" key="1">
    <citation type="submission" date="2015-09" db="EMBL/GenBank/DDBJ databases">
        <authorList>
            <person name="Daims H."/>
        </authorList>
    </citation>
    <scope>NUCLEOTIDE SEQUENCE [LARGE SCALE GENOMIC DNA]</scope>
</reference>
<dbReference type="InterPro" id="IPR001753">
    <property type="entry name" value="Enoyl-CoA_hydra/iso"/>
</dbReference>
<dbReference type="PANTHER" id="PTHR11941">
    <property type="entry name" value="ENOYL-COA HYDRATASE-RELATED"/>
    <property type="match status" value="1"/>
</dbReference>
<dbReference type="PROSITE" id="PS00166">
    <property type="entry name" value="ENOYL_COA_HYDRATASE"/>
    <property type="match status" value="1"/>
</dbReference>
<name>A0A0S4KRS3_9BACT</name>
<keyword evidence="5" id="KW-1185">Reference proteome</keyword>
<dbReference type="STRING" id="1715989.NITINOP_0937"/>
<gene>
    <name evidence="4" type="primary">paaF</name>
    <name evidence="4" type="ORF">NITINOP_0937</name>
</gene>
<dbReference type="SUPFAM" id="SSF52096">
    <property type="entry name" value="ClpP/crotonase"/>
    <property type="match status" value="1"/>
</dbReference>
<protein>
    <submittedName>
        <fullName evidence="4">Enoyl-CoA hydratase-isomerase</fullName>
        <ecNumber evidence="4">4.2.1.17</ecNumber>
    </submittedName>
</protein>
<dbReference type="OrthoDB" id="9807606at2"/>
<dbReference type="Gene3D" id="3.90.226.10">
    <property type="entry name" value="2-enoyl-CoA Hydratase, Chain A, domain 1"/>
    <property type="match status" value="1"/>
</dbReference>
<keyword evidence="4" id="KW-0413">Isomerase</keyword>